<name>A0AB35MZ47_VIBSP</name>
<dbReference type="Proteomes" id="UP001177935">
    <property type="component" value="Unassembled WGS sequence"/>
</dbReference>
<evidence type="ECO:0000313" key="1">
    <source>
        <dbReference type="EMBL" id="MDP2501395.1"/>
    </source>
</evidence>
<sequence>MRISTYKLFKIGTSLIDKLEEGANFDLYYFQSLLKPLIEPYYDPDKQLDRFRNHSYRMMKVLERKGIVIRLSGACVNNAKYSLIAESPQLEVEFETEERPALISEELSYQAQLRLSKLQLNHLVIAHKQLIEKFPCHSTYLNEELVKLEKEISILECKALVIEKIIKHSEKGAAL</sequence>
<proteinExistence type="predicted"/>
<dbReference type="AlphaFoldDB" id="A0AB35MZ47"/>
<comment type="caution">
    <text evidence="1">The sequence shown here is derived from an EMBL/GenBank/DDBJ whole genome shotgun (WGS) entry which is preliminary data.</text>
</comment>
<evidence type="ECO:0008006" key="3">
    <source>
        <dbReference type="Google" id="ProtNLM"/>
    </source>
</evidence>
<accession>A0AB35MZ47</accession>
<gene>
    <name evidence="1" type="ORF">Q8W42_11820</name>
</gene>
<reference evidence="1" key="1">
    <citation type="submission" date="2023-07" db="EMBL/GenBank/DDBJ databases">
        <title>Genome content predicts the carbon catabolic preferences of heterotrophic bacteria.</title>
        <authorList>
            <person name="Gralka M."/>
        </authorList>
    </citation>
    <scope>NUCLEOTIDE SEQUENCE</scope>
    <source>
        <strain evidence="1">6E02</strain>
    </source>
</reference>
<organism evidence="1 2">
    <name type="scientific">Vibrio splendidus</name>
    <dbReference type="NCBI Taxonomy" id="29497"/>
    <lineage>
        <taxon>Bacteria</taxon>
        <taxon>Pseudomonadati</taxon>
        <taxon>Pseudomonadota</taxon>
        <taxon>Gammaproteobacteria</taxon>
        <taxon>Vibrionales</taxon>
        <taxon>Vibrionaceae</taxon>
        <taxon>Vibrio</taxon>
    </lineage>
</organism>
<dbReference type="RefSeq" id="WP_241907054.1">
    <property type="nucleotide sequence ID" value="NZ_CAWNUI010000003.1"/>
</dbReference>
<protein>
    <recommendedName>
        <fullName evidence="3">Response regulator</fullName>
    </recommendedName>
</protein>
<evidence type="ECO:0000313" key="2">
    <source>
        <dbReference type="Proteomes" id="UP001177935"/>
    </source>
</evidence>
<dbReference type="EMBL" id="JAUYVL010000005">
    <property type="protein sequence ID" value="MDP2501395.1"/>
    <property type="molecule type" value="Genomic_DNA"/>
</dbReference>